<gene>
    <name evidence="4" type="ordered locus">Mevan_1658</name>
</gene>
<sequence length="1551" mass="175445">MQLKKILPILFGLILLISITTVFADDPVGNNSINNSNQFLFILGINSNAEELHNVSKNLNISSKINITIVQKENLANDINFSKYGVIIIESINETTLEVWTSDINNAKINGSKVIGYNLKNNKNLPNVDLYSSEYEDIERYWVQGGEINIENMVKFIGNKFSGIGYELIPEPEIIQPKINIAYIMYHDSSIHYLKEVTKKRNIITDMFNVTVMNGEEATNVESLSNQDVIIMYMIGHNTFQGFEGKLVDAKNNSVKIGLFGMGFGEHVTTFDMEKSPHDITKDYLYNGGFSNMENWIRCVGATIKDTYIEYAPPKSPDVPANGIYHPKAFPRIFSNSSEYLEWYEENGYNKSAPTIGIVTGNLPKEKIDLKTEDSIIEYLESNGINVIFASQHAFSSDVDYFVKNDEVLVDTIISLKGFYLNFGNQEKGVEYLQKYNVPILKAVQDYYQTPDEYYNSRGLDIQSIAWQITQPEIDGLTDFIWIAGRVKDPDTGRMYYEPAEEQVEWLCNRAISWANLKYIDNKDKKVALIYYNHGGGKDNIGASYLDVPKSIPLLLENMKNSGYMLDEPIPTGKQIIDMFIESRNVGPWAPGELESVVNSKNAILVPVEEYLNWYDTLPQQVKADIESMWGDAPGNIMVYENSFVIPVVQSGNLIMLPQPMRGHASDESILYHDKHLPPTHQYLATYFWINNIFDADAIIHFGTHGTQEWLPGKELGLWKYDYPSIMVSDTPVIYPYIMDNVGEGTQAKRRGNAVIIDHLIPAISNAGLYGDLAEIHDRVHLYENAVAQNNTEMAALYRETITEYYKSLDFETDLNIPIGTIESMTDLEFETFIGTVLHDHLHNIGNSLMPMGLHVFGTAPEGERLVSLVKSMLGNEFIDNIEPHIDASYTDLEDREMKAGEIATELLNEILLNGTDVSSVQLKILGIEDVNIESNLETALKYSNSLKETNKEIINTLRALNAEYITPGPGNDPIRNPSAIPTGKNFYSFDQRLIPNEETEAMGTILARQMLDRYYETHGEYPKNVAFVLWSVETMRHQGLMEAQIHALLGVKPVRSSGRVTGFKVIPLDEMNGYPRVDVTVTPSGLYRDTYPYQLELIDDAIRMVAQLNETNETNYVKWNSLKIEQALLEMGYNETLAFELSRARIFSEAPGSYGTGLSEAISASNTWDNEDKLAELYLSRMSHVYGKGTWGEGYKDVFRLNILNMDAAVHSRSSNLYGLMDNDDVFQYLGALQLTKRSLTGENIDLYIANLANPNDMKVNTLQEALRTELRSRYLNPKWIEGMMEHDYAGAREFMKFTEYMWGWNVVTPDLISDNDWNELHKIYVEDKYGIGVNEFMKDANPYAYQSMTSRMLETARKDYWDASDETLQNLANEYIKSVVEYGVTCCHHTCANVELNKWALANSNLDKTTLNEFMEKYETATNTNIKPDLESNPKTSKSSSSSQKLYSNEEIEEVKEVKVNETVKVNTTKTDSSSLVGSDNNNKNTLNQDSNTLDSSKKAYEVTVNEPVSSSSSSTTIIAIIAALGMTGLIGFGYFKNNPEILKFLKRK</sequence>
<dbReference type="GeneID" id="5325485"/>
<dbReference type="HOGENOM" id="CLU_002017_4_1_2"/>
<proteinExistence type="predicted"/>
<organism evidence="4 5">
    <name type="scientific">Methanococcus vannielii (strain ATCC 35089 / DSM 1224 / JCM 13029 / OCM 148 / SB)</name>
    <dbReference type="NCBI Taxonomy" id="406327"/>
    <lineage>
        <taxon>Archaea</taxon>
        <taxon>Methanobacteriati</taxon>
        <taxon>Methanobacteriota</taxon>
        <taxon>Methanomada group</taxon>
        <taxon>Methanococci</taxon>
        <taxon>Methanococcales</taxon>
        <taxon>Methanococcaceae</taxon>
        <taxon>Methanococcus</taxon>
    </lineage>
</organism>
<protein>
    <submittedName>
        <fullName evidence="4">Cobaltochelatase</fullName>
        <ecNumber evidence="4">6.6.1.2</ecNumber>
    </submittedName>
</protein>
<feature type="compositionally biased region" description="Low complexity" evidence="1">
    <location>
        <begin position="1435"/>
        <end position="1451"/>
    </location>
</feature>
<dbReference type="STRING" id="406327.Mevan_1658"/>
<feature type="transmembrane region" description="Helical" evidence="2">
    <location>
        <begin position="1520"/>
        <end position="1538"/>
    </location>
</feature>
<evidence type="ECO:0000256" key="2">
    <source>
        <dbReference type="SAM" id="Phobius"/>
    </source>
</evidence>
<dbReference type="Proteomes" id="UP000001107">
    <property type="component" value="Chromosome"/>
</dbReference>
<keyword evidence="2" id="KW-1133">Transmembrane helix</keyword>
<dbReference type="Pfam" id="PF02514">
    <property type="entry name" value="CobN-Mg_chel"/>
    <property type="match status" value="1"/>
</dbReference>
<evidence type="ECO:0000313" key="5">
    <source>
        <dbReference type="Proteomes" id="UP000001107"/>
    </source>
</evidence>
<dbReference type="eggNOG" id="arCOG03022">
    <property type="taxonomic scope" value="Archaea"/>
</dbReference>
<dbReference type="RefSeq" id="WP_012066463.1">
    <property type="nucleotide sequence ID" value="NC_009634.1"/>
</dbReference>
<evidence type="ECO:0000256" key="1">
    <source>
        <dbReference type="SAM" id="MobiDB-lite"/>
    </source>
</evidence>
<keyword evidence="4" id="KW-0436">Ligase</keyword>
<dbReference type="InterPro" id="IPR003672">
    <property type="entry name" value="CobN/Mg_chltase"/>
</dbReference>
<accession>A6USS8</accession>
<dbReference type="PANTHER" id="PTHR44119:SF4">
    <property type="entry name" value="AEROBIC COBALTOCHELATASE SUBUNIT COBN"/>
    <property type="match status" value="1"/>
</dbReference>
<dbReference type="OrthoDB" id="192131at2157"/>
<feature type="domain" description="CobN/magnesium chelatase" evidence="3">
    <location>
        <begin position="283"/>
        <end position="1370"/>
    </location>
</feature>
<dbReference type="PANTHER" id="PTHR44119">
    <property type="entry name" value="MAGNESIUM-CHELATASE SUBUNIT CHLH, CHLOROPLASTIC"/>
    <property type="match status" value="1"/>
</dbReference>
<keyword evidence="5" id="KW-1185">Reference proteome</keyword>
<dbReference type="EC" id="6.6.1.2" evidence="4"/>
<dbReference type="KEGG" id="mvn:Mevan_1658"/>
<reference evidence="4" key="1">
    <citation type="submission" date="2007-06" db="EMBL/GenBank/DDBJ databases">
        <title>Complete sequence of Methanococcus vannielii SB.</title>
        <authorList>
            <consortium name="US DOE Joint Genome Institute"/>
            <person name="Copeland A."/>
            <person name="Lucas S."/>
            <person name="Lapidus A."/>
            <person name="Barry K."/>
            <person name="Glavina del Rio T."/>
            <person name="Dalin E."/>
            <person name="Tice H."/>
            <person name="Pitluck S."/>
            <person name="Chain P."/>
            <person name="Malfatti S."/>
            <person name="Shin M."/>
            <person name="Vergez L."/>
            <person name="Schmutz J."/>
            <person name="Larimer F."/>
            <person name="Land M."/>
            <person name="Hauser L."/>
            <person name="Kyrpides N."/>
            <person name="Anderson I."/>
            <person name="Sieprawska-Lupa M."/>
            <person name="Whitman W.B."/>
            <person name="Richardson P."/>
        </authorList>
    </citation>
    <scope>NUCLEOTIDE SEQUENCE [LARGE SCALE GENOMIC DNA]</scope>
    <source>
        <strain evidence="4">SB</strain>
    </source>
</reference>
<evidence type="ECO:0000313" key="4">
    <source>
        <dbReference type="EMBL" id="ABR55550.1"/>
    </source>
</evidence>
<dbReference type="CDD" id="cd10150">
    <property type="entry name" value="CobN_like"/>
    <property type="match status" value="1"/>
</dbReference>
<evidence type="ECO:0000259" key="3">
    <source>
        <dbReference type="Pfam" id="PF02514"/>
    </source>
</evidence>
<name>A6USS8_METVS</name>
<feature type="region of interest" description="Disordered" evidence="1">
    <location>
        <begin position="1424"/>
        <end position="1452"/>
    </location>
</feature>
<keyword evidence="2" id="KW-0472">Membrane</keyword>
<keyword evidence="2" id="KW-0812">Transmembrane</keyword>
<dbReference type="GO" id="GO:0051116">
    <property type="term" value="F:cobaltochelatase activity"/>
    <property type="evidence" value="ECO:0007669"/>
    <property type="project" value="UniProtKB-EC"/>
</dbReference>
<dbReference type="EMBL" id="CP000742">
    <property type="protein sequence ID" value="ABR55550.1"/>
    <property type="molecule type" value="Genomic_DNA"/>
</dbReference>
<feature type="region of interest" description="Disordered" evidence="1">
    <location>
        <begin position="1472"/>
        <end position="1495"/>
    </location>
</feature>
<feature type="compositionally biased region" description="Polar residues" evidence="1">
    <location>
        <begin position="1474"/>
        <end position="1495"/>
    </location>
</feature>